<dbReference type="EMBL" id="KN834768">
    <property type="protein sequence ID" value="KIK62240.1"/>
    <property type="molecule type" value="Genomic_DNA"/>
</dbReference>
<evidence type="ECO:0000313" key="2">
    <source>
        <dbReference type="EMBL" id="KIK62240.1"/>
    </source>
</evidence>
<organism evidence="2 3">
    <name type="scientific">Collybiopsis luxurians FD-317 M1</name>
    <dbReference type="NCBI Taxonomy" id="944289"/>
    <lineage>
        <taxon>Eukaryota</taxon>
        <taxon>Fungi</taxon>
        <taxon>Dikarya</taxon>
        <taxon>Basidiomycota</taxon>
        <taxon>Agaricomycotina</taxon>
        <taxon>Agaricomycetes</taxon>
        <taxon>Agaricomycetidae</taxon>
        <taxon>Agaricales</taxon>
        <taxon>Marasmiineae</taxon>
        <taxon>Omphalotaceae</taxon>
        <taxon>Collybiopsis</taxon>
        <taxon>Collybiopsis luxurians</taxon>
    </lineage>
</organism>
<evidence type="ECO:0000313" key="3">
    <source>
        <dbReference type="Proteomes" id="UP000053593"/>
    </source>
</evidence>
<dbReference type="OrthoDB" id="3219396at2759"/>
<accession>A0A0D0BEM0</accession>
<feature type="region of interest" description="Disordered" evidence="1">
    <location>
        <begin position="99"/>
        <end position="133"/>
    </location>
</feature>
<dbReference type="AlphaFoldDB" id="A0A0D0BEM0"/>
<name>A0A0D0BEM0_9AGAR</name>
<reference evidence="2 3" key="1">
    <citation type="submission" date="2014-04" db="EMBL/GenBank/DDBJ databases">
        <title>Evolutionary Origins and Diversification of the Mycorrhizal Mutualists.</title>
        <authorList>
            <consortium name="DOE Joint Genome Institute"/>
            <consortium name="Mycorrhizal Genomics Consortium"/>
            <person name="Kohler A."/>
            <person name="Kuo A."/>
            <person name="Nagy L.G."/>
            <person name="Floudas D."/>
            <person name="Copeland A."/>
            <person name="Barry K.W."/>
            <person name="Cichocki N."/>
            <person name="Veneault-Fourrey C."/>
            <person name="LaButti K."/>
            <person name="Lindquist E.A."/>
            <person name="Lipzen A."/>
            <person name="Lundell T."/>
            <person name="Morin E."/>
            <person name="Murat C."/>
            <person name="Riley R."/>
            <person name="Ohm R."/>
            <person name="Sun H."/>
            <person name="Tunlid A."/>
            <person name="Henrissat B."/>
            <person name="Grigoriev I.V."/>
            <person name="Hibbett D.S."/>
            <person name="Martin F."/>
        </authorList>
    </citation>
    <scope>NUCLEOTIDE SEQUENCE [LARGE SCALE GENOMIC DNA]</scope>
    <source>
        <strain evidence="2 3">FD-317 M1</strain>
    </source>
</reference>
<evidence type="ECO:0000256" key="1">
    <source>
        <dbReference type="SAM" id="MobiDB-lite"/>
    </source>
</evidence>
<proteinExistence type="predicted"/>
<sequence length="178" mass="20549">MKSPFRDKCFALLQIPLDQLMNFIAVGWEDPTSCDQFKHLHLRKGTRRDGHSAVSVLRRASNAMQTVNDKQYHVRILPGIRRALVYKVPVDDRTDHPKIKELGRYYDPGYTRSDHPHPAEPDPEEEEGSSVVRQRYRRPADEYLPFKFSSTTFEYIAQHGVSAMMWDESTGRDGGESI</sequence>
<gene>
    <name evidence="2" type="ORF">GYMLUDRAFT_242921</name>
</gene>
<dbReference type="Proteomes" id="UP000053593">
    <property type="component" value="Unassembled WGS sequence"/>
</dbReference>
<keyword evidence="3" id="KW-1185">Reference proteome</keyword>
<dbReference type="HOGENOM" id="CLU_1510782_0_0_1"/>
<protein>
    <submittedName>
        <fullName evidence="2">Uncharacterized protein</fullName>
    </submittedName>
</protein>